<evidence type="ECO:0000313" key="1">
    <source>
        <dbReference type="EMBL" id="BAJ63316.1"/>
    </source>
</evidence>
<dbReference type="KEGG" id="atm:ANT_12820"/>
<dbReference type="HOGENOM" id="CLU_867775_0_0_0"/>
<sequence length="320" mass="36143">MKVFFRQSGVGLILLGVLVALFHWSYPGYAGTLSQGESCHVLEGEVLEFYNNISNASFILGEPITDLFDNPLKPSEKIQYFQRARIEYSPDLPAGKRVRLSPLGSLNFENLPPAELPLSPGACRLFPTGNSVCFDFLEFYDRYGGQEVFGLPISNLLKLPNNRLVQYFENARFEWWPELPSGMRVHLTDLGRMDFYRNKFPIELLNCKLDLEIISRKPIKPRVMAFPAKIAIQPSEIQTIYIVVRDQNLNPLENIPVSLQVVVEGKTTDPVRLKETDSTGLSLGAIPLGNYKPGTKVEVVVTAMVQDKTVTSRTSFLIWW</sequence>
<accession>E8N4F2</accession>
<dbReference type="AlphaFoldDB" id="E8N4F2"/>
<organism evidence="1 2">
    <name type="scientific">Anaerolinea thermophila (strain DSM 14523 / JCM 11388 / NBRC 100420 / UNI-1)</name>
    <dbReference type="NCBI Taxonomy" id="926569"/>
    <lineage>
        <taxon>Bacteria</taxon>
        <taxon>Bacillati</taxon>
        <taxon>Chloroflexota</taxon>
        <taxon>Anaerolineae</taxon>
        <taxon>Anaerolineales</taxon>
        <taxon>Anaerolineaceae</taxon>
        <taxon>Anaerolinea</taxon>
    </lineage>
</organism>
<dbReference type="RefSeq" id="WP_013559704.1">
    <property type="nucleotide sequence ID" value="NC_014960.1"/>
</dbReference>
<dbReference type="InParanoid" id="E8N4F2"/>
<dbReference type="OrthoDB" id="144348at2"/>
<dbReference type="STRING" id="926569.ANT_12820"/>
<protein>
    <recommendedName>
        <fullName evidence="3">Big-1 domain-containing protein</fullName>
    </recommendedName>
</protein>
<gene>
    <name evidence="1" type="ordered locus">ANT_12820</name>
</gene>
<keyword evidence="2" id="KW-1185">Reference proteome</keyword>
<dbReference type="Proteomes" id="UP000008922">
    <property type="component" value="Chromosome"/>
</dbReference>
<dbReference type="EMBL" id="AP012029">
    <property type="protein sequence ID" value="BAJ63316.1"/>
    <property type="molecule type" value="Genomic_DNA"/>
</dbReference>
<dbReference type="eggNOG" id="COG0823">
    <property type="taxonomic scope" value="Bacteria"/>
</dbReference>
<evidence type="ECO:0008006" key="3">
    <source>
        <dbReference type="Google" id="ProtNLM"/>
    </source>
</evidence>
<proteinExistence type="predicted"/>
<name>E8N4F2_ANATU</name>
<evidence type="ECO:0000313" key="2">
    <source>
        <dbReference type="Proteomes" id="UP000008922"/>
    </source>
</evidence>
<reference evidence="1 2" key="1">
    <citation type="submission" date="2010-12" db="EMBL/GenBank/DDBJ databases">
        <title>Whole genome sequence of Anaerolinea thermophila UNI-1.</title>
        <authorList>
            <person name="Narita-Yamada S."/>
            <person name="Kishi E."/>
            <person name="Watanabe Y."/>
            <person name="Takasaki K."/>
            <person name="Ankai A."/>
            <person name="Oguchi A."/>
            <person name="Fukui S."/>
            <person name="Takahashi M."/>
            <person name="Yashiro I."/>
            <person name="Hosoyama A."/>
            <person name="Sekiguchi Y."/>
            <person name="Hanada S."/>
            <person name="Fujita N."/>
        </authorList>
    </citation>
    <scope>NUCLEOTIDE SEQUENCE [LARGE SCALE GENOMIC DNA]</scope>
    <source>
        <strain evidence="2">DSM 14523 / JCM 11388 / NBRC 100420 / UNI-1</strain>
    </source>
</reference>